<organism evidence="1 2">
    <name type="scientific">Ambispora leptoticha</name>
    <dbReference type="NCBI Taxonomy" id="144679"/>
    <lineage>
        <taxon>Eukaryota</taxon>
        <taxon>Fungi</taxon>
        <taxon>Fungi incertae sedis</taxon>
        <taxon>Mucoromycota</taxon>
        <taxon>Glomeromycotina</taxon>
        <taxon>Glomeromycetes</taxon>
        <taxon>Archaeosporales</taxon>
        <taxon>Ambisporaceae</taxon>
        <taxon>Ambispora</taxon>
    </lineage>
</organism>
<evidence type="ECO:0000313" key="2">
    <source>
        <dbReference type="Proteomes" id="UP000789508"/>
    </source>
</evidence>
<comment type="caution">
    <text evidence="1">The sequence shown here is derived from an EMBL/GenBank/DDBJ whole genome shotgun (WGS) entry which is preliminary data.</text>
</comment>
<feature type="non-terminal residue" evidence="1">
    <location>
        <position position="1"/>
    </location>
</feature>
<accession>A0A9N9H7T9</accession>
<reference evidence="1" key="1">
    <citation type="submission" date="2021-06" db="EMBL/GenBank/DDBJ databases">
        <authorList>
            <person name="Kallberg Y."/>
            <person name="Tangrot J."/>
            <person name="Rosling A."/>
        </authorList>
    </citation>
    <scope>NUCLEOTIDE SEQUENCE</scope>
    <source>
        <strain evidence="1">FL130A</strain>
    </source>
</reference>
<dbReference type="AlphaFoldDB" id="A0A9N9H7T9"/>
<sequence>HNEIPQYPFITEAKETFWEITQTLTLVNCTQVKLAINLVNSENRNIVEY</sequence>
<evidence type="ECO:0000313" key="1">
    <source>
        <dbReference type="EMBL" id="CAG8663431.1"/>
    </source>
</evidence>
<dbReference type="Proteomes" id="UP000789508">
    <property type="component" value="Unassembled WGS sequence"/>
</dbReference>
<protein>
    <submittedName>
        <fullName evidence="1">11562_t:CDS:1</fullName>
    </submittedName>
</protein>
<keyword evidence="2" id="KW-1185">Reference proteome</keyword>
<gene>
    <name evidence="1" type="ORF">ALEPTO_LOCUS10392</name>
</gene>
<dbReference type="EMBL" id="CAJVPS010011188">
    <property type="protein sequence ID" value="CAG8663431.1"/>
    <property type="molecule type" value="Genomic_DNA"/>
</dbReference>
<name>A0A9N9H7T9_9GLOM</name>
<proteinExistence type="predicted"/>